<dbReference type="Pfam" id="PF13304">
    <property type="entry name" value="AAA_21"/>
    <property type="match status" value="1"/>
</dbReference>
<dbReference type="InterPro" id="IPR003959">
    <property type="entry name" value="ATPase_AAA_core"/>
</dbReference>
<feature type="domain" description="ATPase AAA-type core" evidence="1">
    <location>
        <begin position="52"/>
        <end position="374"/>
    </location>
</feature>
<dbReference type="PANTHER" id="PTHR43581:SF4">
    <property type="entry name" value="ATP_GTP PHOSPHATASE"/>
    <property type="match status" value="1"/>
</dbReference>
<evidence type="ECO:0000313" key="2">
    <source>
        <dbReference type="EMBL" id="TFC14346.1"/>
    </source>
</evidence>
<keyword evidence="3" id="KW-1185">Reference proteome</keyword>
<accession>A0A4R8WQN6</accession>
<gene>
    <name evidence="2" type="ORF">E3O19_11280</name>
</gene>
<dbReference type="OrthoDB" id="3237462at2"/>
<dbReference type="EMBL" id="SOFP01000048">
    <property type="protein sequence ID" value="TFC14346.1"/>
    <property type="molecule type" value="Genomic_DNA"/>
</dbReference>
<dbReference type="AlphaFoldDB" id="A0A4R8WQN6"/>
<evidence type="ECO:0000259" key="1">
    <source>
        <dbReference type="Pfam" id="PF13304"/>
    </source>
</evidence>
<dbReference type="Proteomes" id="UP000298412">
    <property type="component" value="Unassembled WGS sequence"/>
</dbReference>
<dbReference type="InterPro" id="IPR027417">
    <property type="entry name" value="P-loop_NTPase"/>
</dbReference>
<dbReference type="PANTHER" id="PTHR43581">
    <property type="entry name" value="ATP/GTP PHOSPHATASE"/>
    <property type="match status" value="1"/>
</dbReference>
<reference evidence="2 3" key="1">
    <citation type="submission" date="2019-03" db="EMBL/GenBank/DDBJ databases">
        <title>Genomics of glacier-inhabiting Cryobacterium strains.</title>
        <authorList>
            <person name="Liu Q."/>
            <person name="Xin Y.-H."/>
        </authorList>
    </citation>
    <scope>NUCLEOTIDE SEQUENCE [LARGE SCALE GENOMIC DNA]</scope>
    <source>
        <strain evidence="2 3">MDT1-3</strain>
    </source>
</reference>
<sequence length="611" mass="67482">MSFQTVHRHAAESVCASRALVLREGGSVKITKVSIKRFKQFKDDEVELRDGLTIVAGGNNAGKSSMLQALAVWEFCKVATLAEKGAIALTASGLGAQGLGIGDDEFSPINVPTLNHLWTNLRSSKVPDVDPDGYTLSLGCRWIDENQKDGHLEFSLSLANDRLFVKVSDSNLVDGDPVPTIAYLPPFAGISAREERATGAMRRRRVGEGLAGAVLRNLLLDMRLANLKKRDSLQIGKSRVSDKDLTHLRETDPWELLQRTLREIFSAEIVMGEFNEEYHSYIQANVVKGTVDGYKLTRHHGYKPRDLMVEGSGFLQWLSVYTLATSPATNVLLFDEPDAHLHAALQAQMVDRLSHLAAQFGKQVLLATHSTEIIRATPASEILEVRGRSSPRFRYLGQDDQKVGLMVGIGSDYAPRIDRVRRTKRVLFYEGKSDKDILGALAEVAGIVWPNNIADWQTSDHVKERKMVWRHLRTEFGDVQAISIRDRDDETAGSVGSDLLDKNIGHEDGFRALKWRRRYIEAYLIWPDAIAAAAKIDVARVKADLDSEFGFGTIGVAWTKSNAANAFMDSRAKDVLAHFGVNPLAVAKLLPAEAVCEDIKTFLQALAGLAS</sequence>
<dbReference type="CDD" id="cd00267">
    <property type="entry name" value="ABC_ATPase"/>
    <property type="match status" value="1"/>
</dbReference>
<dbReference type="GO" id="GO:0005524">
    <property type="term" value="F:ATP binding"/>
    <property type="evidence" value="ECO:0007669"/>
    <property type="project" value="InterPro"/>
</dbReference>
<dbReference type="InterPro" id="IPR051396">
    <property type="entry name" value="Bact_Antivir_Def_Nuclease"/>
</dbReference>
<proteinExistence type="predicted"/>
<dbReference type="SUPFAM" id="SSF52540">
    <property type="entry name" value="P-loop containing nucleoside triphosphate hydrolases"/>
    <property type="match status" value="1"/>
</dbReference>
<evidence type="ECO:0000313" key="3">
    <source>
        <dbReference type="Proteomes" id="UP000298412"/>
    </source>
</evidence>
<dbReference type="GO" id="GO:0016887">
    <property type="term" value="F:ATP hydrolysis activity"/>
    <property type="evidence" value="ECO:0007669"/>
    <property type="project" value="InterPro"/>
</dbReference>
<protein>
    <recommendedName>
        <fullName evidence="1">ATPase AAA-type core domain-containing protein</fullName>
    </recommendedName>
</protein>
<name>A0A4R8WQN6_9MICO</name>
<organism evidence="2 3">
    <name type="scientific">Cryobacterium algoritolerans</name>
    <dbReference type="NCBI Taxonomy" id="1259184"/>
    <lineage>
        <taxon>Bacteria</taxon>
        <taxon>Bacillati</taxon>
        <taxon>Actinomycetota</taxon>
        <taxon>Actinomycetes</taxon>
        <taxon>Micrococcales</taxon>
        <taxon>Microbacteriaceae</taxon>
        <taxon>Cryobacterium</taxon>
    </lineage>
</organism>
<dbReference type="Gene3D" id="3.40.50.300">
    <property type="entry name" value="P-loop containing nucleotide triphosphate hydrolases"/>
    <property type="match status" value="2"/>
</dbReference>
<comment type="caution">
    <text evidence="2">The sequence shown here is derived from an EMBL/GenBank/DDBJ whole genome shotgun (WGS) entry which is preliminary data.</text>
</comment>